<dbReference type="EMBL" id="JH719436">
    <property type="protein sequence ID" value="EJF58380.1"/>
    <property type="molecule type" value="Genomic_DNA"/>
</dbReference>
<proteinExistence type="predicted"/>
<gene>
    <name evidence="2" type="ORF">DICSQDRAFT_182620</name>
</gene>
<protein>
    <submittedName>
        <fullName evidence="2">Uncharacterized protein</fullName>
    </submittedName>
</protein>
<dbReference type="KEGG" id="dsq:DICSQDRAFT_182620"/>
<dbReference type="SUPFAM" id="SSF117281">
    <property type="entry name" value="Kelch motif"/>
    <property type="match status" value="1"/>
</dbReference>
<name>R7SRI9_DICSQ</name>
<sequence>MAHACFLYKSIMYVCGGQRSGTFELCGNVWCPDLPRTGAKPTSSPAPPPSTTSTSSGSTGATKQLSNYTAGIAKGNPYVFGGKFKRAIGCNLFAALNIAKKTWTQWSETTDTEALPAQYDVPDPRKQHAISTTGGRAVQNGVRIIRGLRAYDDCWSWDIAKRESHRERVSGNFPCPHAEMSVFYYPNVNSTIMFGGHNPALPYYSSSTPRFRHVLTPSFPTYRALG</sequence>
<accession>R7SRI9</accession>
<dbReference type="GeneID" id="18841201"/>
<dbReference type="InterPro" id="IPR015915">
    <property type="entry name" value="Kelch-typ_b-propeller"/>
</dbReference>
<dbReference type="HOGENOM" id="CLU_1224737_0_0_1"/>
<evidence type="ECO:0000313" key="2">
    <source>
        <dbReference type="EMBL" id="EJF58380.1"/>
    </source>
</evidence>
<evidence type="ECO:0000313" key="3">
    <source>
        <dbReference type="Proteomes" id="UP000053319"/>
    </source>
</evidence>
<dbReference type="AlphaFoldDB" id="R7SRI9"/>
<feature type="compositionally biased region" description="Low complexity" evidence="1">
    <location>
        <begin position="51"/>
        <end position="61"/>
    </location>
</feature>
<organism evidence="2 3">
    <name type="scientific">Dichomitus squalens (strain LYAD-421)</name>
    <name type="common">Western red white-rot fungus</name>
    <dbReference type="NCBI Taxonomy" id="732165"/>
    <lineage>
        <taxon>Eukaryota</taxon>
        <taxon>Fungi</taxon>
        <taxon>Dikarya</taxon>
        <taxon>Basidiomycota</taxon>
        <taxon>Agaricomycotina</taxon>
        <taxon>Agaricomycetes</taxon>
        <taxon>Polyporales</taxon>
        <taxon>Polyporaceae</taxon>
        <taxon>Dichomitus</taxon>
    </lineage>
</organism>
<dbReference type="RefSeq" id="XP_007368915.1">
    <property type="nucleotide sequence ID" value="XM_007368853.1"/>
</dbReference>
<dbReference type="Proteomes" id="UP000053319">
    <property type="component" value="Unassembled WGS sequence"/>
</dbReference>
<dbReference type="Gene3D" id="2.120.10.80">
    <property type="entry name" value="Kelch-type beta propeller"/>
    <property type="match status" value="1"/>
</dbReference>
<feature type="region of interest" description="Disordered" evidence="1">
    <location>
        <begin position="38"/>
        <end position="61"/>
    </location>
</feature>
<evidence type="ECO:0000256" key="1">
    <source>
        <dbReference type="SAM" id="MobiDB-lite"/>
    </source>
</evidence>
<dbReference type="OrthoDB" id="432528at2759"/>
<reference evidence="2 3" key="1">
    <citation type="journal article" date="2012" name="Science">
        <title>The Paleozoic origin of enzymatic lignin decomposition reconstructed from 31 fungal genomes.</title>
        <authorList>
            <person name="Floudas D."/>
            <person name="Binder M."/>
            <person name="Riley R."/>
            <person name="Barry K."/>
            <person name="Blanchette R.A."/>
            <person name="Henrissat B."/>
            <person name="Martinez A.T."/>
            <person name="Otillar R."/>
            <person name="Spatafora J.W."/>
            <person name="Yadav J.S."/>
            <person name="Aerts A."/>
            <person name="Benoit I."/>
            <person name="Boyd A."/>
            <person name="Carlson A."/>
            <person name="Copeland A."/>
            <person name="Coutinho P.M."/>
            <person name="de Vries R.P."/>
            <person name="Ferreira P."/>
            <person name="Findley K."/>
            <person name="Foster B."/>
            <person name="Gaskell J."/>
            <person name="Glotzer D."/>
            <person name="Gorecki P."/>
            <person name="Heitman J."/>
            <person name="Hesse C."/>
            <person name="Hori C."/>
            <person name="Igarashi K."/>
            <person name="Jurgens J.A."/>
            <person name="Kallen N."/>
            <person name="Kersten P."/>
            <person name="Kohler A."/>
            <person name="Kuees U."/>
            <person name="Kumar T.K.A."/>
            <person name="Kuo A."/>
            <person name="LaButti K."/>
            <person name="Larrondo L.F."/>
            <person name="Lindquist E."/>
            <person name="Ling A."/>
            <person name="Lombard V."/>
            <person name="Lucas S."/>
            <person name="Lundell T."/>
            <person name="Martin R."/>
            <person name="McLaughlin D.J."/>
            <person name="Morgenstern I."/>
            <person name="Morin E."/>
            <person name="Murat C."/>
            <person name="Nagy L.G."/>
            <person name="Nolan M."/>
            <person name="Ohm R.A."/>
            <person name="Patyshakuliyeva A."/>
            <person name="Rokas A."/>
            <person name="Ruiz-Duenas F.J."/>
            <person name="Sabat G."/>
            <person name="Salamov A."/>
            <person name="Samejima M."/>
            <person name="Schmutz J."/>
            <person name="Slot J.C."/>
            <person name="St John F."/>
            <person name="Stenlid J."/>
            <person name="Sun H."/>
            <person name="Sun S."/>
            <person name="Syed K."/>
            <person name="Tsang A."/>
            <person name="Wiebenga A."/>
            <person name="Young D."/>
            <person name="Pisabarro A."/>
            <person name="Eastwood D.C."/>
            <person name="Martin F."/>
            <person name="Cullen D."/>
            <person name="Grigoriev I.V."/>
            <person name="Hibbett D.S."/>
        </authorList>
    </citation>
    <scope>NUCLEOTIDE SEQUENCE [LARGE SCALE GENOMIC DNA]</scope>
    <source>
        <strain evidence="2 3">LYAD-421 SS1</strain>
    </source>
</reference>